<dbReference type="GO" id="GO:0003743">
    <property type="term" value="F:translation initiation factor activity"/>
    <property type="evidence" value="ECO:0007669"/>
    <property type="project" value="InterPro"/>
</dbReference>
<dbReference type="GO" id="GO:0005634">
    <property type="term" value="C:nucleus"/>
    <property type="evidence" value="ECO:0007669"/>
    <property type="project" value="TreeGrafter"/>
</dbReference>
<dbReference type="PANTHER" id="PTHR46896">
    <property type="entry name" value="SENTRIN-SPECIFIC PROTEASE"/>
    <property type="match status" value="1"/>
</dbReference>
<dbReference type="GO" id="GO:0005737">
    <property type="term" value="C:cytoplasm"/>
    <property type="evidence" value="ECO:0007669"/>
    <property type="project" value="InterPro"/>
</dbReference>
<evidence type="ECO:0000256" key="6">
    <source>
        <dbReference type="SAM" id="MobiDB-lite"/>
    </source>
</evidence>
<comment type="similarity">
    <text evidence="1">Belongs to the peptidase C48 family.</text>
</comment>
<dbReference type="GO" id="GO:0003723">
    <property type="term" value="F:RNA binding"/>
    <property type="evidence" value="ECO:0007669"/>
    <property type="project" value="InterPro"/>
</dbReference>
<accession>A0A8H3IQM7</accession>
<evidence type="ECO:0000313" key="9">
    <source>
        <dbReference type="Proteomes" id="UP000664169"/>
    </source>
</evidence>
<dbReference type="InterPro" id="IPR001040">
    <property type="entry name" value="TIF_eIF_4E"/>
</dbReference>
<dbReference type="PANTHER" id="PTHR46896:SF3">
    <property type="entry name" value="FI06413P-RELATED"/>
    <property type="match status" value="1"/>
</dbReference>
<dbReference type="Pfam" id="PF02902">
    <property type="entry name" value="Peptidase_C48"/>
    <property type="match status" value="1"/>
</dbReference>
<evidence type="ECO:0000259" key="7">
    <source>
        <dbReference type="PROSITE" id="PS50600"/>
    </source>
</evidence>
<evidence type="ECO:0000256" key="4">
    <source>
        <dbReference type="ARBA" id="ARBA00022786"/>
    </source>
</evidence>
<dbReference type="PROSITE" id="PS00813">
    <property type="entry name" value="IF4E"/>
    <property type="match status" value="1"/>
</dbReference>
<feature type="compositionally biased region" description="Polar residues" evidence="6">
    <location>
        <begin position="1"/>
        <end position="26"/>
    </location>
</feature>
<dbReference type="GO" id="GO:0006508">
    <property type="term" value="P:proteolysis"/>
    <property type="evidence" value="ECO:0007669"/>
    <property type="project" value="UniProtKB-KW"/>
</dbReference>
<keyword evidence="9" id="KW-1185">Reference proteome</keyword>
<feature type="domain" description="Ubiquitin-like protease family profile" evidence="7">
    <location>
        <begin position="1002"/>
        <end position="1258"/>
    </location>
</feature>
<feature type="compositionally biased region" description="Polar residues" evidence="6">
    <location>
        <begin position="645"/>
        <end position="656"/>
    </location>
</feature>
<dbReference type="Pfam" id="PF01652">
    <property type="entry name" value="IF4E"/>
    <property type="match status" value="1"/>
</dbReference>
<dbReference type="InterPro" id="IPR051947">
    <property type="entry name" value="Sentrin-specific_protease"/>
</dbReference>
<dbReference type="GO" id="GO:0070139">
    <property type="term" value="F:SUMO-specific endopeptidase activity"/>
    <property type="evidence" value="ECO:0007669"/>
    <property type="project" value="TreeGrafter"/>
</dbReference>
<feature type="region of interest" description="Disordered" evidence="6">
    <location>
        <begin position="1"/>
        <end position="73"/>
    </location>
</feature>
<keyword evidence="4" id="KW-0833">Ubl conjugation pathway</keyword>
<dbReference type="InterPro" id="IPR038765">
    <property type="entry name" value="Papain-like_cys_pep_sf"/>
</dbReference>
<feature type="compositionally biased region" description="Basic and acidic residues" evidence="6">
    <location>
        <begin position="908"/>
        <end position="922"/>
    </location>
</feature>
<feature type="region of interest" description="Disordered" evidence="6">
    <location>
        <begin position="1355"/>
        <end position="1471"/>
    </location>
</feature>
<feature type="compositionally biased region" description="Polar residues" evidence="6">
    <location>
        <begin position="493"/>
        <end position="509"/>
    </location>
</feature>
<dbReference type="Proteomes" id="UP000664169">
    <property type="component" value="Unassembled WGS sequence"/>
</dbReference>
<evidence type="ECO:0000256" key="5">
    <source>
        <dbReference type="ARBA" id="ARBA00022801"/>
    </source>
</evidence>
<dbReference type="OrthoDB" id="590761at2759"/>
<dbReference type="PROSITE" id="PS50600">
    <property type="entry name" value="ULP_PROTEASE"/>
    <property type="match status" value="1"/>
</dbReference>
<dbReference type="SUPFAM" id="SSF55418">
    <property type="entry name" value="eIF4e-like"/>
    <property type="match status" value="1"/>
</dbReference>
<feature type="compositionally biased region" description="Basic and acidic residues" evidence="6">
    <location>
        <begin position="883"/>
        <end position="895"/>
    </location>
</feature>
<feature type="region of interest" description="Disordered" evidence="6">
    <location>
        <begin position="89"/>
        <end position="128"/>
    </location>
</feature>
<keyword evidence="5" id="KW-0378">Hydrolase</keyword>
<name>A0A8H3IQM7_9LECA</name>
<dbReference type="GO" id="GO:0016926">
    <property type="term" value="P:protein desumoylation"/>
    <property type="evidence" value="ECO:0007669"/>
    <property type="project" value="TreeGrafter"/>
</dbReference>
<feature type="region of interest" description="Disordered" evidence="6">
    <location>
        <begin position="633"/>
        <end position="661"/>
    </location>
</feature>
<evidence type="ECO:0000313" key="8">
    <source>
        <dbReference type="EMBL" id="CAF9927878.1"/>
    </source>
</evidence>
<feature type="region of interest" description="Disordered" evidence="6">
    <location>
        <begin position="1293"/>
        <end position="1329"/>
    </location>
</feature>
<feature type="compositionally biased region" description="Polar residues" evidence="6">
    <location>
        <begin position="96"/>
        <end position="106"/>
    </location>
</feature>
<dbReference type="Gene3D" id="3.40.395.10">
    <property type="entry name" value="Adenoviral Proteinase, Chain A"/>
    <property type="match status" value="1"/>
</dbReference>
<dbReference type="InterPro" id="IPR023398">
    <property type="entry name" value="TIF_eIF4e-like"/>
</dbReference>
<proteinExistence type="inferred from homology"/>
<dbReference type="FunFam" id="3.30.760.10:FF:000015">
    <property type="entry name" value="Translation initiation factor eIF4E3, putative"/>
    <property type="match status" value="1"/>
</dbReference>
<evidence type="ECO:0000256" key="1">
    <source>
        <dbReference type="ARBA" id="ARBA00005234"/>
    </source>
</evidence>
<dbReference type="EMBL" id="CAJPDQ010000028">
    <property type="protein sequence ID" value="CAF9927878.1"/>
    <property type="molecule type" value="Genomic_DNA"/>
</dbReference>
<sequence>MDNNLWQRRSNNTKPSLATSLSTTGKDASKIDSPRAFPSSKRFGNETPSYGKGSSFSTLASANNGALPSPSVGGSSAFGLGSGAFASFGSSKAPRTPSTENPSAVTQEKESTKSTENTSKDAMSDNSSLSASLHPIKYTWTVWYRPPTSKNADYEKSIAPLASFSSVEQFFAVYVKLKRPSSLPTVSDYHIFKKGVRPVWEDEENKRGGKWIMRLKKGVVDRYWENLLYALVGDQFLDAGEEVTGAVLSVRNGEDVLSVWTRLDGGKNIRIRETIKSVLSLPPDTKLDFKSHDASIAQRTALDEARKEKAAGNGQPLKRRDTFSDDATAVATRIQEEDPIQEDATDTVVARMDTRRLWTRVPSPPRRLQASSAIQGTRQAQANALPPHLRGSGSYTTKGTPIIMRRAEQDLASGEVLLSNMKANNGAKFGAFKPRNSLIREALDLPRSRAINTPLALNPGSTDRKSKKRNHRELDFGLDEEEDELAGPGVDYRSSSSPIKRQRTSISHRSSVEEYQRIEHILSPPNGLNKLHKASVDGKVDTLSQYGGTEREKRERKRQQTVLKYQKSKMDRSHTVSPYFLIDAEDLKDKQISSLPKPNDLHSSSSKTSPAITKADVSECLSTHSILFDKYTKDGEEADGPRTISPKNMKSPSSVPKTREHRASLGRRLLRKHEKCWPIKGFYTEKNSYEHGSIDLVIDKNTKMLSLRMDDKPQSERFPMDKIYEVKFFESLARLHFRGHIAVMVWIRSRGSAENLVTQLQQIHNFQGKVEKRVEQMFAKWIQEREDRSSSPMKRSVEEFHEMLRRPSPDSPISATADRRQALLQQDLMEPGQNDDAPRPKRVKLSERLQASDTNVNGDSISITPARNRTKAAPMATASPLTDSKRSLRLNDKSRRSNLTQSVADPTKFSEEGTIIEKERRNQSRMQFKESGGSDRELGTIPTDGMESPALARATRMTRTKRPYADQDQPEKPSVVKYSKTHGLGPRWTEPLIWPRNGKKRVTVDFDDLERLDEEEFLNDNLVEFALRWLRREKNDPSNIYWFNTYFFEKISKGKGRQIDYNGVKKWTKDIDLFSYDYVVVPINENYHWYLVIICNLPRLKHKSRANEPDDGLKPVLENTEESSSSEGFVNLELLTRSIRLGSPATSPNQDKPVFDGSIDTIENPNTDETGLKAKEPSRNKGRTRDPLAPTIVTLDSLGFSHHQTIAILKSYLREEAQERLGLSWEKDEIGGMTAKGIPCQSNLSDCGLYLLGYVAAMLNDPGDFMSKLLRKEFDAEKDCGTLEPSNLRRELRKTIQSKHRSQVRRAAIASRDKVASGENSSDLSSDDIQLLEPENSAPMINGSEVFITTLPQPGVDKHHFEEDPATDDISSKRKSNKQTTHAGEPTMTSDTHHIRVKNYKRSDSTQEQNLGEVPETPQSTPGREMSQKDSNPGGGSSDRNDQQPVPQSTTPASSSSSSLRGVFRSFLGHS</sequence>
<feature type="compositionally biased region" description="Polar residues" evidence="6">
    <location>
        <begin position="1443"/>
        <end position="1453"/>
    </location>
</feature>
<feature type="compositionally biased region" description="Acidic residues" evidence="6">
    <location>
        <begin position="476"/>
        <end position="485"/>
    </location>
</feature>
<evidence type="ECO:0000256" key="3">
    <source>
        <dbReference type="ARBA" id="ARBA00022670"/>
    </source>
</evidence>
<dbReference type="InterPro" id="IPR019770">
    <property type="entry name" value="TIF_eIF_4E_CS"/>
</dbReference>
<comment type="caution">
    <text evidence="8">The sequence shown here is derived from an EMBL/GenBank/DDBJ whole genome shotgun (WGS) entry which is preliminary data.</text>
</comment>
<feature type="compositionally biased region" description="Polar residues" evidence="6">
    <location>
        <begin position="849"/>
        <end position="867"/>
    </location>
</feature>
<keyword evidence="2" id="KW-0597">Phosphoprotein</keyword>
<reference evidence="8" key="1">
    <citation type="submission" date="2021-03" db="EMBL/GenBank/DDBJ databases">
        <authorList>
            <person name="Tagirdzhanova G."/>
        </authorList>
    </citation>
    <scope>NUCLEOTIDE SEQUENCE</scope>
</reference>
<dbReference type="SUPFAM" id="SSF54001">
    <property type="entry name" value="Cysteine proteinases"/>
    <property type="match status" value="1"/>
</dbReference>
<feature type="compositionally biased region" description="Basic and acidic residues" evidence="6">
    <location>
        <begin position="107"/>
        <end position="123"/>
    </location>
</feature>
<feature type="region of interest" description="Disordered" evidence="6">
    <location>
        <begin position="450"/>
        <end position="514"/>
    </location>
</feature>
<dbReference type="Gene3D" id="3.30.760.10">
    <property type="entry name" value="RNA Cap, Translation Initiation Factor Eif4e"/>
    <property type="match status" value="1"/>
</dbReference>
<gene>
    <name evidence="8" type="ORF">GOMPHAMPRED_004536</name>
</gene>
<feature type="compositionally biased region" description="Polar residues" evidence="6">
    <location>
        <begin position="1378"/>
        <end position="1390"/>
    </location>
</feature>
<keyword evidence="3" id="KW-0645">Protease</keyword>
<feature type="region of interest" description="Disordered" evidence="6">
    <location>
        <begin position="847"/>
        <end position="981"/>
    </location>
</feature>
<evidence type="ECO:0000256" key="2">
    <source>
        <dbReference type="ARBA" id="ARBA00022553"/>
    </source>
</evidence>
<feature type="region of interest" description="Disordered" evidence="6">
    <location>
        <begin position="1141"/>
        <end position="1187"/>
    </location>
</feature>
<feature type="compositionally biased region" description="Polar residues" evidence="6">
    <location>
        <begin position="46"/>
        <end position="66"/>
    </location>
</feature>
<dbReference type="InterPro" id="IPR003653">
    <property type="entry name" value="Peptidase_C48_C"/>
</dbReference>
<protein>
    <recommendedName>
        <fullName evidence="7">Ubiquitin-like protease family profile domain-containing protein</fullName>
    </recommendedName>
</protein>
<organism evidence="8 9">
    <name type="scientific">Gomphillus americanus</name>
    <dbReference type="NCBI Taxonomy" id="1940652"/>
    <lineage>
        <taxon>Eukaryota</taxon>
        <taxon>Fungi</taxon>
        <taxon>Dikarya</taxon>
        <taxon>Ascomycota</taxon>
        <taxon>Pezizomycotina</taxon>
        <taxon>Lecanoromycetes</taxon>
        <taxon>OSLEUM clade</taxon>
        <taxon>Ostropomycetidae</taxon>
        <taxon>Ostropales</taxon>
        <taxon>Graphidaceae</taxon>
        <taxon>Gomphilloideae</taxon>
        <taxon>Gomphillus</taxon>
    </lineage>
</organism>
<feature type="compositionally biased region" description="Basic and acidic residues" evidence="6">
    <location>
        <begin position="1170"/>
        <end position="1186"/>
    </location>
</feature>